<feature type="signal peptide" evidence="2">
    <location>
        <begin position="1"/>
        <end position="24"/>
    </location>
</feature>
<reference evidence="4" key="1">
    <citation type="journal article" date="2019" name="Int. J. Syst. Evol. Microbiol.">
        <title>The Global Catalogue of Microorganisms (GCM) 10K type strain sequencing project: providing services to taxonomists for standard genome sequencing and annotation.</title>
        <authorList>
            <consortium name="The Broad Institute Genomics Platform"/>
            <consortium name="The Broad Institute Genome Sequencing Center for Infectious Disease"/>
            <person name="Wu L."/>
            <person name="Ma J."/>
        </authorList>
    </citation>
    <scope>NUCLEOTIDE SEQUENCE [LARGE SCALE GENOMIC DNA]</scope>
    <source>
        <strain evidence="4">JCM 17805</strain>
    </source>
</reference>
<comment type="caution">
    <text evidence="3">The sequence shown here is derived from an EMBL/GenBank/DDBJ whole genome shotgun (WGS) entry which is preliminary data.</text>
</comment>
<feature type="region of interest" description="Disordered" evidence="1">
    <location>
        <begin position="1564"/>
        <end position="1622"/>
    </location>
</feature>
<evidence type="ECO:0000256" key="2">
    <source>
        <dbReference type="SAM" id="SignalP"/>
    </source>
</evidence>
<evidence type="ECO:0000256" key="1">
    <source>
        <dbReference type="SAM" id="MobiDB-lite"/>
    </source>
</evidence>
<proteinExistence type="predicted"/>
<dbReference type="Gene3D" id="2.60.40.10">
    <property type="entry name" value="Immunoglobulins"/>
    <property type="match status" value="1"/>
</dbReference>
<name>A0ABP8V8T5_9GAMM</name>
<dbReference type="InterPro" id="IPR047589">
    <property type="entry name" value="DUF11_rpt"/>
</dbReference>
<evidence type="ECO:0000313" key="3">
    <source>
        <dbReference type="EMBL" id="GAA4651377.1"/>
    </source>
</evidence>
<organism evidence="3 4">
    <name type="scientific">Kistimonas scapharcae</name>
    <dbReference type="NCBI Taxonomy" id="1036133"/>
    <lineage>
        <taxon>Bacteria</taxon>
        <taxon>Pseudomonadati</taxon>
        <taxon>Pseudomonadota</taxon>
        <taxon>Gammaproteobacteria</taxon>
        <taxon>Oceanospirillales</taxon>
        <taxon>Endozoicomonadaceae</taxon>
        <taxon>Kistimonas</taxon>
    </lineage>
</organism>
<dbReference type="SUPFAM" id="SSF56935">
    <property type="entry name" value="Porins"/>
    <property type="match status" value="1"/>
</dbReference>
<accession>A0ABP8V8T5</accession>
<dbReference type="InterPro" id="IPR013783">
    <property type="entry name" value="Ig-like_fold"/>
</dbReference>
<feature type="region of interest" description="Disordered" evidence="1">
    <location>
        <begin position="463"/>
        <end position="488"/>
    </location>
</feature>
<gene>
    <name evidence="3" type="ORF">GCM10023116_36610</name>
</gene>
<evidence type="ECO:0008006" key="5">
    <source>
        <dbReference type="Google" id="ProtNLM"/>
    </source>
</evidence>
<dbReference type="RefSeq" id="WP_345197743.1">
    <property type="nucleotide sequence ID" value="NZ_BAABFL010000450.1"/>
</dbReference>
<feature type="chain" id="PRO_5046887067" description="DUF11 domain-containing protein" evidence="2">
    <location>
        <begin position="25"/>
        <end position="2028"/>
    </location>
</feature>
<feature type="compositionally biased region" description="Basic and acidic residues" evidence="1">
    <location>
        <begin position="1577"/>
        <end position="1603"/>
    </location>
</feature>
<feature type="region of interest" description="Disordered" evidence="1">
    <location>
        <begin position="1515"/>
        <end position="1541"/>
    </location>
</feature>
<keyword evidence="4" id="KW-1185">Reference proteome</keyword>
<protein>
    <recommendedName>
        <fullName evidence="5">DUF11 domain-containing protein</fullName>
    </recommendedName>
</protein>
<feature type="compositionally biased region" description="Low complexity" evidence="1">
    <location>
        <begin position="1526"/>
        <end position="1535"/>
    </location>
</feature>
<keyword evidence="2" id="KW-0732">Signal</keyword>
<dbReference type="NCBIfam" id="TIGR01451">
    <property type="entry name" value="B_ant_repeat"/>
    <property type="match status" value="1"/>
</dbReference>
<sequence>MLFKPYRMTLLLMMAMLCLVTARAACALAPAGTVILNQAEAAYFDTELGQPVKVLSNPSTVRVAAVHVPVLSQDQQVQTAPGTTVSFIHHVFNRGNIEDSYRLDVTACVTGSASCDVGGRITILGVFSYDDRLPTPEESPIHTTDMMKPGESRALIVMARVSATVAANDSFTLSVSARSEADDHKVSTNHDRITAGRQSVLIRKNSLQSITDPRYSDIGDIHYDLSLTNNGDIALPERTLVVDGQEQQGILLEDRIPANTRLSRVDDDYAPRQAHPVVRLPNGRWVRYDSPDYDPTDITRVGLLLPASAFQPGMSARLGFNVIINQLTVTTVIRNRAGIDTEGDGRYDFESNETADKIRPGYHVNGGDPRVMFMEPRDRHVDPTFDSSFQASTHYFLPDHIEGGAHVHEDVFVTFKAPHLNTTTEEDEIVEVLVVSGKTGDRVRVLLRETGVNTGEFRSVSPLRLSTSESGSNQLCTTPSQQPDYSQPAPVCRLKSMAGDRIKVSYHDSEHYKTYSREANVSTIGLVFDSGTLAPVKGAKVAFYDIDDQPAVDPVSGSLLPASVTDDKGHYLYPRLQEGMYYIQVDPPSNSGYQFPSSTEPESYSGLHVVKASYGKAGHPRTIEETGRVQAYSARMLPVPEGAFPFTSNEPLQGFDVPLDAGGSVGNQSLTLDKAALQNTVAPGEMVGYKLIVTNNAKQSLYNLRIHDRLPYGFKYARGSVRINGQPAAEPEGVPGPELTFVLNQSQLRELAPQQQWEITYVLKAGAGAVDGDGINTAWGEGRDMSGLSVRSNDARAQVTVQMDGVLSDKAILFGKLYVDGNGNGIQDEGEWPLGGVRLYMEDGTWVITDENGQYSLMGLKPGTHVLKVDPVTLPDGLVLKPLDNRNGADGNSRFVDLSPGDFHRADFAAQCPEKDAKAIFAQIKARNASINGDWLLDEAAQYSRSSHNAEQADNIGDLSNGVVRGPKKTDSDTASSPSAQSVSTAGKTPDTVEPLAKMPPAKEAVSSITRQQAVDGTWLWPEGTQADGRFMVVVRAGVTPTLYVNDQPVGADRLGEQLMNNREQAQLLAWYGVPMKEGENHLEVRATDFFGNERVLAKGVFNNAGLAERLVLEPARDTLPADEGRSLLPVKVRLLDRNGLPARGVYFVTLDSSAGQWQEKDVQDQEPGHQIRIEQGEALVHLRSGATAGPVKLRASTNDLKADAEVTQIAAPRPLVAVGLVDISASKGKVNSKGRTPSEIDGITDGFDTSKRTAFFVKGEVAKETQLTLSYDSDKDKDQELFRDVDPDDYYPITGDASQKGYEAQSRSKLYAKLEKGRSSIMWGDYQTDSNAPEQDLARIQRTLTGINAIYDDGITRLQGFGARPEDMHRSEIIMPDGTAMNYRLQGAPIVRNSDVVVLEVWSRDNPGLMLSTETLSRGRDYTLDEFSGYLKFSEPMHRQDEKGNPQRIRVSYDVEGDGTAYTVAGVRAEQKLNDQVRVGVSHTRDEHKTEGKNISGAWVEYKPTEKTTVTVSGATLDKTGKPETTSTTDQTTTPDHGNAYRVKINQQWTSNGETELTWARADAGYDNSAGGVSSGREESRLEHKQRLNDSLDLRAEAETSRSLDNSTNSSGSGEGSSVGLSFDKRLPDAWTLTGGSRYISQKGDEDAQYATGLVGVGKQYQLLGKNASTNIEYEHALTNARWRTVMESDWQVHEKVSLYGRYERDENLSPVSNGEDRNSFALGVKSDWLPNTRTYSEYRMRGATDGGNLEWVNGADTRLEIEKGLSLTPSVEWIQTVHEKNKDNRNDGLALSLGIQDKRRKNQRATGRVEYRHGEQQNYYGLDAAVARRLDLDWSGLVREEFRLELPRDSGSRTLKHAMTLGLARRPRLDNRQHGLYLYQWKEERGENPADDRTVHLISTHQNRQIARDLVWSGRIGSKWVKTSLDDYQYSTQTWVADSRLTWDIDRRWDMDLRAGVLAVDGMTSRRWSAGIGVHYLVVRNLRVGAYYNVVGFTDDDLDSEKYNAKGLHLSLQFKFDESLFDWFAS</sequence>
<dbReference type="SUPFAM" id="SSF117074">
    <property type="entry name" value="Hypothetical protein PA1324"/>
    <property type="match status" value="2"/>
</dbReference>
<dbReference type="EMBL" id="BAABFL010000450">
    <property type="protein sequence ID" value="GAA4651377.1"/>
    <property type="molecule type" value="Genomic_DNA"/>
</dbReference>
<feature type="compositionally biased region" description="Polar residues" evidence="1">
    <location>
        <begin position="973"/>
        <end position="987"/>
    </location>
</feature>
<feature type="compositionally biased region" description="Polar residues" evidence="1">
    <location>
        <begin position="464"/>
        <end position="485"/>
    </location>
</feature>
<evidence type="ECO:0000313" key="4">
    <source>
        <dbReference type="Proteomes" id="UP001500604"/>
    </source>
</evidence>
<feature type="compositionally biased region" description="Low complexity" evidence="1">
    <location>
        <begin position="1608"/>
        <end position="1622"/>
    </location>
</feature>
<dbReference type="Proteomes" id="UP001500604">
    <property type="component" value="Unassembled WGS sequence"/>
</dbReference>
<feature type="region of interest" description="Disordered" evidence="1">
    <location>
        <begin position="948"/>
        <end position="1009"/>
    </location>
</feature>